<sequence>MHEEGAGNSKQPARRSGIFRTKSVEQSMRDTDEPDTKLRKDLTSWDLTVFGVAVVIGAGIFTLTARTAGNVAGPSVSLAFVLAAVACGLAALCYAEFASTVPVAGSAYTFSYATFGEFIAWIIGWDLILEFALASSVVAKGWSLYLGEVLGSASPTIEIGSLNFDWGALLIVLIITALLATGTKLSSRVSFVITAIKVAVVLLVVVVGAFYIKTDNYSPYIPPSEPGSTGEGIHQSLFSFVTGAGGSTFGWYGLLAAASLVFFAFIGFDVVATTAEETKQPQKALPRGILGSLAIVTVLYVAVTLVLTGMVKYTELAGDSSTLATAFELNGLTWAKNIISFGALAGLTTVVMVLMLGQTRVLFAMSRDGLAPRGLARTGRRGTPVRITLLVGFVVAVLAAFFPIGTLEEMVNIGTLFAFVLVSIGVIVLRRTRPDLPRGFKVPLMPVIPILAVVACLWLMINLSVETWIRFLVWMAIGVAIYFLYSRRNAEKTIREREQSIAQAARE</sequence>
<protein>
    <submittedName>
        <fullName evidence="7">Amino acid permease</fullName>
    </submittedName>
</protein>
<feature type="transmembrane region" description="Helical" evidence="6">
    <location>
        <begin position="289"/>
        <end position="311"/>
    </location>
</feature>
<organism evidence="7 8">
    <name type="scientific">Rhodococcoides kyotonense</name>
    <dbReference type="NCBI Taxonomy" id="398843"/>
    <lineage>
        <taxon>Bacteria</taxon>
        <taxon>Bacillati</taxon>
        <taxon>Actinomycetota</taxon>
        <taxon>Actinomycetes</taxon>
        <taxon>Mycobacteriales</taxon>
        <taxon>Nocardiaceae</taxon>
        <taxon>Rhodococcoides</taxon>
    </lineage>
</organism>
<accession>A0A177YNF4</accession>
<keyword evidence="5 6" id="KW-0472">Membrane</keyword>
<name>A0A177YNF4_9NOCA</name>
<evidence type="ECO:0000256" key="4">
    <source>
        <dbReference type="ARBA" id="ARBA00022989"/>
    </source>
</evidence>
<evidence type="ECO:0000313" key="8">
    <source>
        <dbReference type="Proteomes" id="UP000077519"/>
    </source>
</evidence>
<dbReference type="Gene3D" id="1.20.1740.10">
    <property type="entry name" value="Amino acid/polyamine transporter I"/>
    <property type="match status" value="1"/>
</dbReference>
<feature type="transmembrane region" description="Helical" evidence="6">
    <location>
        <begin position="191"/>
        <end position="212"/>
    </location>
</feature>
<dbReference type="InterPro" id="IPR002293">
    <property type="entry name" value="AA/rel_permease1"/>
</dbReference>
<evidence type="ECO:0000256" key="2">
    <source>
        <dbReference type="ARBA" id="ARBA00022448"/>
    </source>
</evidence>
<dbReference type="Pfam" id="PF13520">
    <property type="entry name" value="AA_permease_2"/>
    <property type="match status" value="1"/>
</dbReference>
<evidence type="ECO:0000256" key="6">
    <source>
        <dbReference type="SAM" id="Phobius"/>
    </source>
</evidence>
<feature type="transmembrane region" description="Helical" evidence="6">
    <location>
        <begin position="47"/>
        <end position="65"/>
    </location>
</feature>
<comment type="caution">
    <text evidence="7">The sequence shown here is derived from an EMBL/GenBank/DDBJ whole genome shotgun (WGS) entry which is preliminary data.</text>
</comment>
<dbReference type="GO" id="GO:0015171">
    <property type="term" value="F:amino acid transmembrane transporter activity"/>
    <property type="evidence" value="ECO:0007669"/>
    <property type="project" value="TreeGrafter"/>
</dbReference>
<feature type="transmembrane region" description="Helical" evidence="6">
    <location>
        <begin position="338"/>
        <end position="363"/>
    </location>
</feature>
<comment type="subcellular location">
    <subcellularLocation>
        <location evidence="1">Membrane</location>
        <topology evidence="1">Multi-pass membrane protein</topology>
    </subcellularLocation>
</comment>
<dbReference type="AlphaFoldDB" id="A0A177YNF4"/>
<dbReference type="PANTHER" id="PTHR43243:SF4">
    <property type="entry name" value="CATIONIC AMINO ACID TRANSPORTER 4"/>
    <property type="match status" value="1"/>
</dbReference>
<keyword evidence="2" id="KW-0813">Transport</keyword>
<evidence type="ECO:0000256" key="1">
    <source>
        <dbReference type="ARBA" id="ARBA00004141"/>
    </source>
</evidence>
<dbReference type="PIRSF" id="PIRSF006060">
    <property type="entry name" value="AA_transporter"/>
    <property type="match status" value="1"/>
</dbReference>
<dbReference type="GO" id="GO:0016020">
    <property type="term" value="C:membrane"/>
    <property type="evidence" value="ECO:0007669"/>
    <property type="project" value="UniProtKB-SubCell"/>
</dbReference>
<feature type="transmembrane region" description="Helical" evidence="6">
    <location>
        <begin position="384"/>
        <end position="404"/>
    </location>
</feature>
<dbReference type="PANTHER" id="PTHR43243">
    <property type="entry name" value="INNER MEMBRANE TRANSPORTER YGJI-RELATED"/>
    <property type="match status" value="1"/>
</dbReference>
<proteinExistence type="predicted"/>
<feature type="transmembrane region" description="Helical" evidence="6">
    <location>
        <begin position="77"/>
        <end position="97"/>
    </location>
</feature>
<dbReference type="RefSeq" id="WP_068421642.1">
    <property type="nucleotide sequence ID" value="NZ_LVHI01000003.1"/>
</dbReference>
<feature type="transmembrane region" description="Helical" evidence="6">
    <location>
        <begin position="249"/>
        <end position="268"/>
    </location>
</feature>
<feature type="transmembrane region" description="Helical" evidence="6">
    <location>
        <begin position="467"/>
        <end position="485"/>
    </location>
</feature>
<gene>
    <name evidence="7" type="ORF">A3K89_15775</name>
</gene>
<feature type="transmembrane region" description="Helical" evidence="6">
    <location>
        <begin position="159"/>
        <end position="179"/>
    </location>
</feature>
<feature type="transmembrane region" description="Helical" evidence="6">
    <location>
        <begin position="442"/>
        <end position="461"/>
    </location>
</feature>
<keyword evidence="4 6" id="KW-1133">Transmembrane helix</keyword>
<reference evidence="7 8" key="1">
    <citation type="submission" date="2016-03" db="EMBL/GenBank/DDBJ databases">
        <title>Genome sequence of Rhodococcus kyotonensis KB10.</title>
        <authorList>
            <person name="Jeong H."/>
            <person name="Hong C.E."/>
            <person name="Jo S.H."/>
            <person name="Park J.M."/>
        </authorList>
    </citation>
    <scope>NUCLEOTIDE SEQUENCE [LARGE SCALE GENOMIC DNA]</scope>
    <source>
        <strain evidence="7 8">KB10</strain>
    </source>
</reference>
<evidence type="ECO:0000256" key="3">
    <source>
        <dbReference type="ARBA" id="ARBA00022692"/>
    </source>
</evidence>
<keyword evidence="3 6" id="KW-0812">Transmembrane</keyword>
<dbReference type="Proteomes" id="UP000077519">
    <property type="component" value="Unassembled WGS sequence"/>
</dbReference>
<dbReference type="EMBL" id="LVHI01000003">
    <property type="protein sequence ID" value="OAK56760.1"/>
    <property type="molecule type" value="Genomic_DNA"/>
</dbReference>
<feature type="transmembrane region" description="Helical" evidence="6">
    <location>
        <begin position="410"/>
        <end position="430"/>
    </location>
</feature>
<evidence type="ECO:0000313" key="7">
    <source>
        <dbReference type="EMBL" id="OAK56760.1"/>
    </source>
</evidence>
<keyword evidence="8" id="KW-1185">Reference proteome</keyword>
<evidence type="ECO:0000256" key="5">
    <source>
        <dbReference type="ARBA" id="ARBA00023136"/>
    </source>
</evidence>